<dbReference type="EMBL" id="PVHK01000205">
    <property type="protein sequence ID" value="PRH39259.1"/>
    <property type="molecule type" value="Genomic_DNA"/>
</dbReference>
<sequence length="74" mass="8077">MPPPHIEADWRPAASSAAPPRHFVARGPIPAASPRLRECCERGVKRKAIENEPNGDPNDSAPERSRTANPLFVL</sequence>
<feature type="compositionally biased region" description="Basic and acidic residues" evidence="1">
    <location>
        <begin position="1"/>
        <end position="10"/>
    </location>
</feature>
<proteinExistence type="predicted"/>
<dbReference type="Proteomes" id="UP000237632">
    <property type="component" value="Unassembled WGS sequence"/>
</dbReference>
<comment type="caution">
    <text evidence="2">The sequence shown here is derived from an EMBL/GenBank/DDBJ whole genome shotgun (WGS) entry which is preliminary data.</text>
</comment>
<dbReference type="AlphaFoldDB" id="A0AA44Y0Z2"/>
<accession>A0AA44Y0Z2</accession>
<feature type="region of interest" description="Disordered" evidence="1">
    <location>
        <begin position="1"/>
        <end position="31"/>
    </location>
</feature>
<feature type="region of interest" description="Disordered" evidence="1">
    <location>
        <begin position="43"/>
        <end position="74"/>
    </location>
</feature>
<reference evidence="2 3" key="1">
    <citation type="submission" date="2018-03" db="EMBL/GenBank/DDBJ databases">
        <authorList>
            <person name="Nguyen K."/>
            <person name="Fouts D."/>
            <person name="Sutton G."/>
        </authorList>
    </citation>
    <scope>NUCLEOTIDE SEQUENCE [LARGE SCALE GENOMIC DNA]</scope>
    <source>
        <strain evidence="2 3">AU3578</strain>
    </source>
</reference>
<name>A0AA44Y0Z2_BURVI</name>
<protein>
    <submittedName>
        <fullName evidence="2">Uncharacterized protein</fullName>
    </submittedName>
</protein>
<evidence type="ECO:0000313" key="3">
    <source>
        <dbReference type="Proteomes" id="UP000237632"/>
    </source>
</evidence>
<organism evidence="2 3">
    <name type="scientific">Burkholderia vietnamiensis</name>
    <dbReference type="NCBI Taxonomy" id="60552"/>
    <lineage>
        <taxon>Bacteria</taxon>
        <taxon>Pseudomonadati</taxon>
        <taxon>Pseudomonadota</taxon>
        <taxon>Betaproteobacteria</taxon>
        <taxon>Burkholderiales</taxon>
        <taxon>Burkholderiaceae</taxon>
        <taxon>Burkholderia</taxon>
        <taxon>Burkholderia cepacia complex</taxon>
    </lineage>
</organism>
<gene>
    <name evidence="2" type="ORF">C6T65_27410</name>
</gene>
<evidence type="ECO:0000313" key="2">
    <source>
        <dbReference type="EMBL" id="PRH39259.1"/>
    </source>
</evidence>
<evidence type="ECO:0000256" key="1">
    <source>
        <dbReference type="SAM" id="MobiDB-lite"/>
    </source>
</evidence>